<evidence type="ECO:0000313" key="1">
    <source>
        <dbReference type="EMBL" id="MCT2402014.1"/>
    </source>
</evidence>
<name>A0ABT2IB04_9SPHN</name>
<dbReference type="Proteomes" id="UP001165583">
    <property type="component" value="Unassembled WGS sequence"/>
</dbReference>
<gene>
    <name evidence="1" type="ORF">NZK81_20975</name>
</gene>
<proteinExistence type="predicted"/>
<protein>
    <submittedName>
        <fullName evidence="1">Uncharacterized protein</fullName>
    </submittedName>
</protein>
<organism evidence="1 2">
    <name type="scientific">Novosphingobium mangrovi</name>
    <name type="common">ex Huang et al. 2023</name>
    <dbReference type="NCBI Taxonomy" id="2976432"/>
    <lineage>
        <taxon>Bacteria</taxon>
        <taxon>Pseudomonadati</taxon>
        <taxon>Pseudomonadota</taxon>
        <taxon>Alphaproteobacteria</taxon>
        <taxon>Sphingomonadales</taxon>
        <taxon>Sphingomonadaceae</taxon>
        <taxon>Novosphingobium</taxon>
    </lineage>
</organism>
<evidence type="ECO:0000313" key="2">
    <source>
        <dbReference type="Proteomes" id="UP001165583"/>
    </source>
</evidence>
<keyword evidence="2" id="KW-1185">Reference proteome</keyword>
<accession>A0ABT2IB04</accession>
<dbReference type="RefSeq" id="WP_067738222.1">
    <property type="nucleotide sequence ID" value="NZ_JANZXA010000030.1"/>
</dbReference>
<sequence length="76" mass="8280">MDLFRVEAEEEKQGEQKSTGTWLIAAGSLFGAMSLVPESYAVKSVNVQLDTAWGPERVIGWMPSRPVLNRSGGLPC</sequence>
<dbReference type="EMBL" id="JANZXA010000030">
    <property type="protein sequence ID" value="MCT2402014.1"/>
    <property type="molecule type" value="Genomic_DNA"/>
</dbReference>
<comment type="caution">
    <text evidence="1">The sequence shown here is derived from an EMBL/GenBank/DDBJ whole genome shotgun (WGS) entry which is preliminary data.</text>
</comment>
<reference evidence="1" key="1">
    <citation type="submission" date="2022-09" db="EMBL/GenBank/DDBJ databases">
        <title>Novosphingobium sp. Nov., a polycyclic aromatic hydrocarbon-degrading bacterium isolated form mangrove sediments in HongKong.</title>
        <authorList>
            <person name="Hu Z."/>
        </authorList>
    </citation>
    <scope>NUCLEOTIDE SEQUENCE</scope>
    <source>
        <strain evidence="1">HK4-1</strain>
    </source>
</reference>